<comment type="catalytic activity">
    <reaction evidence="12">
        <text>2-hydroxyoctanoate + O2 = 2-oxooctanoate + H2O2</text>
        <dbReference type="Rhea" id="RHEA:67940"/>
        <dbReference type="ChEBI" id="CHEBI:15379"/>
        <dbReference type="ChEBI" id="CHEBI:16240"/>
        <dbReference type="ChEBI" id="CHEBI:133514"/>
        <dbReference type="ChEBI" id="CHEBI:176689"/>
    </reaction>
</comment>
<dbReference type="InterPro" id="IPR037396">
    <property type="entry name" value="FMN_HAD"/>
</dbReference>
<keyword evidence="4 15" id="KW-0285">Flavoprotein</keyword>
<evidence type="ECO:0000256" key="13">
    <source>
        <dbReference type="ARBA" id="ARBA00079803"/>
    </source>
</evidence>
<dbReference type="PANTHER" id="PTHR10578">
    <property type="entry name" value="S -2-HYDROXY-ACID OXIDASE-RELATED"/>
    <property type="match status" value="1"/>
</dbReference>
<evidence type="ECO:0000256" key="6">
    <source>
        <dbReference type="ARBA" id="ARBA00023002"/>
    </source>
</evidence>
<evidence type="ECO:0000256" key="8">
    <source>
        <dbReference type="ARBA" id="ARBA00029513"/>
    </source>
</evidence>
<feature type="binding site" evidence="15">
    <location>
        <position position="248"/>
    </location>
    <ligand>
        <name>FMN</name>
        <dbReference type="ChEBI" id="CHEBI:58210"/>
    </ligand>
</feature>
<feature type="domain" description="FMN hydroxy acid dehydrogenase" evidence="16">
    <location>
        <begin position="8"/>
        <end position="359"/>
    </location>
</feature>
<dbReference type="PANTHER" id="PTHR10578:SF143">
    <property type="entry name" value="FMN-DEPENDENT ALPHA-HYDROXY ACID DEHYDROGENASE PB1A11.03"/>
    <property type="match status" value="1"/>
</dbReference>
<dbReference type="GO" id="GO:0010181">
    <property type="term" value="F:FMN binding"/>
    <property type="evidence" value="ECO:0007669"/>
    <property type="project" value="InterPro"/>
</dbReference>
<evidence type="ECO:0000256" key="4">
    <source>
        <dbReference type="ARBA" id="ARBA00022630"/>
    </source>
</evidence>
<evidence type="ECO:0000256" key="12">
    <source>
        <dbReference type="ARBA" id="ARBA00052949"/>
    </source>
</evidence>
<evidence type="ECO:0000313" key="17">
    <source>
        <dbReference type="EMBL" id="AST93394.1"/>
    </source>
</evidence>
<feature type="binding site" evidence="15">
    <location>
        <position position="34"/>
    </location>
    <ligand>
        <name>glyoxylate</name>
        <dbReference type="ChEBI" id="CHEBI:36655"/>
    </ligand>
</feature>
<protein>
    <recommendedName>
        <fullName evidence="8">L-lactate oxidase</fullName>
        <ecNumber evidence="3">1.1.3.15</ecNumber>
    </recommendedName>
    <alternativeName>
        <fullName evidence="13">(S)-2-hydroxy-acid oxidase</fullName>
    </alternativeName>
</protein>
<comment type="catalytic activity">
    <reaction evidence="10">
        <text>mandelate + O2 = phenylglyoxylate + H2O2</text>
        <dbReference type="Rhea" id="RHEA:68968"/>
        <dbReference type="ChEBI" id="CHEBI:15379"/>
        <dbReference type="ChEBI" id="CHEBI:16240"/>
        <dbReference type="ChEBI" id="CHEBI:25147"/>
        <dbReference type="ChEBI" id="CHEBI:36656"/>
    </reaction>
</comment>
<feature type="binding site" evidence="15">
    <location>
        <position position="272"/>
    </location>
    <ligand>
        <name>glyoxylate</name>
        <dbReference type="ChEBI" id="CHEBI:36655"/>
    </ligand>
</feature>
<sequence length="359" mass="39591">MVLLEKTVDVSRVVQFEEWEKLAKENIDHNAFTYIQSGAGREETLRSNEEDFRKIKLIPRYLKDVSNVCLKTNILGETLPYPFMIAPVGMQGIAHRDGELATARAANALKVPFIASTVTTYSLEEIAAELPDTIKWFQLYWSGDWEITASFLHRAEKAGYSAIVVTVDTPLLGWREKDLTNGYSPLKVGKGAGNYFSDPVFLQRLKRSPQEDSTAAAEEMIKLVLEPKLTWDDIRFIREYTSLPIIIKGILHPEDAKQALNYGVDGIVVSNHGGRQLDGAISSIEALPAIVEEIQNKIPVLLDSGIRSGADAVKALTLGADAVCLGRPFVYGLAAAGQEGVSQVLQNFIQDLKVTKSLT</sequence>
<dbReference type="InterPro" id="IPR008259">
    <property type="entry name" value="FMN_hydac_DH_AS"/>
</dbReference>
<dbReference type="Pfam" id="PF01070">
    <property type="entry name" value="FMN_dh"/>
    <property type="match status" value="1"/>
</dbReference>
<feature type="binding site" evidence="15">
    <location>
        <position position="138"/>
    </location>
    <ligand>
        <name>FMN</name>
        <dbReference type="ChEBI" id="CHEBI:58210"/>
    </ligand>
</feature>
<comment type="cofactor">
    <cofactor evidence="2">
        <name>FMN</name>
        <dbReference type="ChEBI" id="CHEBI:58210"/>
    </cofactor>
</comment>
<name>A0A223KVK3_9BACI</name>
<feature type="active site" description="Proton acceptor" evidence="14">
    <location>
        <position position="272"/>
    </location>
</feature>
<evidence type="ECO:0000256" key="11">
    <source>
        <dbReference type="ARBA" id="ARBA00050773"/>
    </source>
</evidence>
<dbReference type="InterPro" id="IPR013785">
    <property type="entry name" value="Aldolase_TIM"/>
</dbReference>
<feature type="binding site" evidence="15">
    <location>
        <position position="275"/>
    </location>
    <ligand>
        <name>glyoxylate</name>
        <dbReference type="ChEBI" id="CHEBI:36655"/>
    </ligand>
</feature>
<evidence type="ECO:0000259" key="16">
    <source>
        <dbReference type="PROSITE" id="PS51349"/>
    </source>
</evidence>
<feature type="binding site" evidence="15">
    <location>
        <begin position="87"/>
        <end position="89"/>
    </location>
    <ligand>
        <name>FMN</name>
        <dbReference type="ChEBI" id="CHEBI:58210"/>
    </ligand>
</feature>
<dbReference type="InterPro" id="IPR012133">
    <property type="entry name" value="Alpha-hydoxy_acid_DH_FMN"/>
</dbReference>
<evidence type="ECO:0000256" key="9">
    <source>
        <dbReference type="ARBA" id="ARBA00048754"/>
    </source>
</evidence>
<organism evidence="17 18">
    <name type="scientific">Sutcliffiella cohnii</name>
    <dbReference type="NCBI Taxonomy" id="33932"/>
    <lineage>
        <taxon>Bacteria</taxon>
        <taxon>Bacillati</taxon>
        <taxon>Bacillota</taxon>
        <taxon>Bacilli</taxon>
        <taxon>Bacillales</taxon>
        <taxon>Bacillaceae</taxon>
        <taxon>Sutcliffiella</taxon>
    </lineage>
</organism>
<dbReference type="EC" id="1.1.3.15" evidence="3"/>
<dbReference type="Gene3D" id="3.20.20.70">
    <property type="entry name" value="Aldolase class I"/>
    <property type="match status" value="1"/>
</dbReference>
<keyword evidence="6" id="KW-0560">Oxidoreductase</keyword>
<evidence type="ECO:0000256" key="7">
    <source>
        <dbReference type="ARBA" id="ARBA00024042"/>
    </source>
</evidence>
<evidence type="ECO:0000256" key="1">
    <source>
        <dbReference type="ARBA" id="ARBA00000616"/>
    </source>
</evidence>
<dbReference type="PROSITE" id="PS00557">
    <property type="entry name" value="FMN_HYDROXY_ACID_DH_1"/>
    <property type="match status" value="1"/>
</dbReference>
<dbReference type="AlphaFoldDB" id="A0A223KVK3"/>
<evidence type="ECO:0000256" key="10">
    <source>
        <dbReference type="ARBA" id="ARBA00050549"/>
    </source>
</evidence>
<evidence type="ECO:0000256" key="14">
    <source>
        <dbReference type="PIRSR" id="PIRSR000138-1"/>
    </source>
</evidence>
<feature type="binding site" evidence="15">
    <location>
        <position position="270"/>
    </location>
    <ligand>
        <name>FMN</name>
        <dbReference type="ChEBI" id="CHEBI:58210"/>
    </ligand>
</feature>
<evidence type="ECO:0000256" key="15">
    <source>
        <dbReference type="PIRSR" id="PIRSR000138-2"/>
    </source>
</evidence>
<accession>A0A223KVK3</accession>
<keyword evidence="5 15" id="KW-0288">FMN</keyword>
<comment type="similarity">
    <text evidence="7">Belongs to the FMN-dependent alpha-hydroxy acid dehydrogenase family.</text>
</comment>
<feature type="binding site" evidence="15">
    <location>
        <position position="166"/>
    </location>
    <ligand>
        <name>FMN</name>
        <dbReference type="ChEBI" id="CHEBI:58210"/>
    </ligand>
</feature>
<dbReference type="Proteomes" id="UP000215224">
    <property type="component" value="Chromosome"/>
</dbReference>
<reference evidence="17 18" key="1">
    <citation type="submission" date="2016-12" db="EMBL/GenBank/DDBJ databases">
        <title>The whole genome sequencing and assembly of Bacillus cohnii DSM 6307T strain.</title>
        <authorList>
            <person name="Lee Y.-J."/>
            <person name="Yi H."/>
            <person name="Bahn Y.-S."/>
            <person name="Kim J.F."/>
            <person name="Lee D.-W."/>
        </authorList>
    </citation>
    <scope>NUCLEOTIDE SEQUENCE [LARGE SCALE GENOMIC DNA]</scope>
    <source>
        <strain evidence="17 18">DSM 6307</strain>
    </source>
</reference>
<comment type="catalytic activity">
    <reaction evidence="1">
        <text>a (2S)-2-hydroxycarboxylate + O2 = a 2-oxocarboxylate + H2O2</text>
        <dbReference type="Rhea" id="RHEA:16789"/>
        <dbReference type="ChEBI" id="CHEBI:15379"/>
        <dbReference type="ChEBI" id="CHEBI:16240"/>
        <dbReference type="ChEBI" id="CHEBI:35179"/>
        <dbReference type="ChEBI" id="CHEBI:58123"/>
        <dbReference type="EC" id="1.1.3.15"/>
    </reaction>
</comment>
<evidence type="ECO:0000313" key="18">
    <source>
        <dbReference type="Proteomes" id="UP000215224"/>
    </source>
</evidence>
<feature type="binding site" evidence="15">
    <location>
        <position position="175"/>
    </location>
    <ligand>
        <name>glyoxylate</name>
        <dbReference type="ChEBI" id="CHEBI:36655"/>
    </ligand>
</feature>
<feature type="binding site" evidence="15">
    <location>
        <position position="140"/>
    </location>
    <ligand>
        <name>glyoxylate</name>
        <dbReference type="ChEBI" id="CHEBI:36655"/>
    </ligand>
</feature>
<dbReference type="FunFam" id="3.20.20.70:FF:000029">
    <property type="entry name" value="L-lactate dehydrogenase"/>
    <property type="match status" value="1"/>
</dbReference>
<comment type="catalytic activity">
    <reaction evidence="9">
        <text>(S)-lactate + O2 = pyruvate + H2O2</text>
        <dbReference type="Rhea" id="RHEA:55868"/>
        <dbReference type="ChEBI" id="CHEBI:15361"/>
        <dbReference type="ChEBI" id="CHEBI:15379"/>
        <dbReference type="ChEBI" id="CHEBI:16240"/>
        <dbReference type="ChEBI" id="CHEBI:16651"/>
    </reaction>
    <physiologicalReaction direction="left-to-right" evidence="9">
        <dbReference type="Rhea" id="RHEA:55869"/>
    </physiologicalReaction>
</comment>
<comment type="catalytic activity">
    <reaction evidence="11">
        <text>2-hydroxyoctadecanoate + O2 = 2-oxooctadecanoate + H2O2</text>
        <dbReference type="Rhea" id="RHEA:68964"/>
        <dbReference type="ChEBI" id="CHEBI:15379"/>
        <dbReference type="ChEBI" id="CHEBI:16240"/>
        <dbReference type="ChEBI" id="CHEBI:17162"/>
        <dbReference type="ChEBI" id="CHEBI:76724"/>
    </reaction>
</comment>
<dbReference type="PIRSF" id="PIRSF000138">
    <property type="entry name" value="Al-hdrx_acd_dh"/>
    <property type="match status" value="1"/>
</dbReference>
<dbReference type="STRING" id="1314751.GCA_001591425_04533"/>
<proteinExistence type="inferred from homology"/>
<evidence type="ECO:0000256" key="2">
    <source>
        <dbReference type="ARBA" id="ARBA00001917"/>
    </source>
</evidence>
<dbReference type="PROSITE" id="PS51349">
    <property type="entry name" value="FMN_HYDROXY_ACID_DH_2"/>
    <property type="match status" value="1"/>
</dbReference>
<dbReference type="SUPFAM" id="SSF51395">
    <property type="entry name" value="FMN-linked oxidoreductases"/>
    <property type="match status" value="1"/>
</dbReference>
<dbReference type="KEGG" id="bcoh:BC6307_20065"/>
<dbReference type="GO" id="GO:0003973">
    <property type="term" value="F:(S)-2-hydroxy-acid oxidase activity"/>
    <property type="evidence" value="ECO:0007669"/>
    <property type="project" value="UniProtKB-EC"/>
</dbReference>
<feature type="binding site" evidence="15">
    <location>
        <position position="116"/>
    </location>
    <ligand>
        <name>FMN</name>
        <dbReference type="ChEBI" id="CHEBI:58210"/>
    </ligand>
</feature>
<feature type="binding site" evidence="15">
    <location>
        <begin position="326"/>
        <end position="327"/>
    </location>
    <ligand>
        <name>FMN</name>
        <dbReference type="ChEBI" id="CHEBI:58210"/>
    </ligand>
</feature>
<evidence type="ECO:0000256" key="3">
    <source>
        <dbReference type="ARBA" id="ARBA00013087"/>
    </source>
</evidence>
<feature type="binding site" evidence="15">
    <location>
        <begin position="303"/>
        <end position="307"/>
    </location>
    <ligand>
        <name>FMN</name>
        <dbReference type="ChEBI" id="CHEBI:58210"/>
    </ligand>
</feature>
<dbReference type="InterPro" id="IPR000262">
    <property type="entry name" value="FMN-dep_DH"/>
</dbReference>
<keyword evidence="18" id="KW-1185">Reference proteome</keyword>
<evidence type="ECO:0000256" key="5">
    <source>
        <dbReference type="ARBA" id="ARBA00022643"/>
    </source>
</evidence>
<gene>
    <name evidence="17" type="ORF">BC6307_20065</name>
</gene>
<dbReference type="EMBL" id="CP018866">
    <property type="protein sequence ID" value="AST93394.1"/>
    <property type="molecule type" value="Genomic_DNA"/>
</dbReference>